<dbReference type="InterPro" id="IPR021840">
    <property type="entry name" value="DUF3433"/>
</dbReference>
<proteinExistence type="predicted"/>
<feature type="transmembrane region" description="Helical" evidence="1">
    <location>
        <begin position="84"/>
        <end position="103"/>
    </location>
</feature>
<dbReference type="Pfam" id="PF11915">
    <property type="entry name" value="DUF3433"/>
    <property type="match status" value="2"/>
</dbReference>
<feature type="transmembrane region" description="Helical" evidence="1">
    <location>
        <begin position="40"/>
        <end position="63"/>
    </location>
</feature>
<protein>
    <submittedName>
        <fullName evidence="2">Unplaced genomic scaffold SPHSTscaffold_349, whole genome shotgun sequence</fullName>
    </submittedName>
</protein>
<organism evidence="2 3">
    <name type="scientific">Sphaerobolus stellatus (strain SS14)</name>
    <dbReference type="NCBI Taxonomy" id="990650"/>
    <lineage>
        <taxon>Eukaryota</taxon>
        <taxon>Fungi</taxon>
        <taxon>Dikarya</taxon>
        <taxon>Basidiomycota</taxon>
        <taxon>Agaricomycotina</taxon>
        <taxon>Agaricomycetes</taxon>
        <taxon>Phallomycetidae</taxon>
        <taxon>Geastrales</taxon>
        <taxon>Sphaerobolaceae</taxon>
        <taxon>Sphaerobolus</taxon>
    </lineage>
</organism>
<keyword evidence="3" id="KW-1185">Reference proteome</keyword>
<dbReference type="Proteomes" id="UP000054279">
    <property type="component" value="Unassembled WGS sequence"/>
</dbReference>
<feature type="transmembrane region" description="Helical" evidence="1">
    <location>
        <begin position="150"/>
        <end position="173"/>
    </location>
</feature>
<feature type="transmembrane region" description="Helical" evidence="1">
    <location>
        <begin position="1110"/>
        <end position="1132"/>
    </location>
</feature>
<dbReference type="EMBL" id="KN837424">
    <property type="protein sequence ID" value="KIJ25255.1"/>
    <property type="molecule type" value="Genomic_DNA"/>
</dbReference>
<evidence type="ECO:0000256" key="1">
    <source>
        <dbReference type="SAM" id="Phobius"/>
    </source>
</evidence>
<keyword evidence="1" id="KW-1133">Transmembrane helix</keyword>
<dbReference type="PANTHER" id="PTHR37544:SF3">
    <property type="entry name" value="SPRAY"/>
    <property type="match status" value="1"/>
</dbReference>
<dbReference type="OrthoDB" id="3248909at2759"/>
<feature type="transmembrane region" description="Helical" evidence="1">
    <location>
        <begin position="636"/>
        <end position="657"/>
    </location>
</feature>
<dbReference type="AlphaFoldDB" id="A0A0C9UJ29"/>
<dbReference type="PANTHER" id="PTHR37544">
    <property type="entry name" value="SPRAY-RELATED"/>
    <property type="match status" value="1"/>
</dbReference>
<evidence type="ECO:0000313" key="3">
    <source>
        <dbReference type="Proteomes" id="UP000054279"/>
    </source>
</evidence>
<keyword evidence="1" id="KW-0472">Membrane</keyword>
<sequence length="1210" mass="132479">MDKDGEVISANHHRDLASREILRKGGGNERFWRPFTLNPWFASFLLLFVLGVAIALEVGLHFSNIRTGWQITGKSSLASSTIHYATRLIPVIIAMGIVGLWAATDADIKRMQPFIELASGNAPASHTLFVDYVNSHYAKAFFESFRNKHYIVAVSSAMLVLGFAVQPLAASIFSMKDVWWRLPETSIRTFNTPGLDLTYTNLSVISASMGLVAATALNDISTPMFVKGIWALEDIELPTSQVANGSIFTNVTAIRSLPNCRQSNNITMLDLIGGLVNVIGEVDGCTVSYDEPVIPEGTEWYNSIVTPSCPDMSDPRPEFTPFLILVVHINPQGGRSNTMVYCKPTIDLVVANVQIELKTGEFIVHDFTNYTLPNNITDPSGFMKGRAFNGFIFGPGPSGQTLNADIYGTYVFTFTTALENKAIRSPMGLEGQIKSDGLLSITEELYGQYLSTMAKGIYLLRSDAKSNPAFIETWQTRLFIVPSATHVLTVLLLLFLISGIAVHILHSRYRAALHLTRRPGTLAAAIGYTANSNLQNRFRSVIPESRFNDYLAEKHFKLDMGTARIVMDESDDEADLKEGSPLRSPQYIESGESLTNSQEYDGAARSTSSVLVPGKLVPNGVRGVHISSWTPMPLRLWFGMSIIVLSLIISAALIAGVQLSKSQGWKISNTTSATEGFLHYAMILPPAALAITICAIWQWTDNYIKRMQPFIELAHGNSPGSRSILLDYSQRHPIIGIFVGTVKRHYLVVLSSVIVVTTLALQPLMGSIFAIQSVEHMVPGVSITNPSIPGFNFTDTAFLTAAQFLQAKTLYNISFPKFINEIWAIGDFDIPTSFSGGNGSLQVNTTAYSSNMTSCRNVLTTNVTFNETSLVYNIDEIRLDSNCKLNTTLVLGLWDDSDVDFGFSIGPAVCIETNQTEILTPTGANIFLALQPVAFFLPTSPPYNESNELEVAVIYCQPTLELMNATVEVDLTNGNFTVLQATKDTRANTFTDSNNLLHGHVLNGLILASVSNRSDPLSNVFSDPENINHPLSSNYLNGPPTLMGAIDQAAQGTPGGFDSRIRDGSLVDVVQDYYSMYLTLAAKQLYFTKGNGTLQAVVRLSESRLFVTPLAAYLLTAILLGNAIMGAIVHLAHKRARRMAPFPRQPNTLAAAFALTLDSNVGDLVKGYDDNETLEEMLGNRVFFLDKTTGGIHVENNEGQNEERSSILAR</sequence>
<keyword evidence="1" id="KW-0812">Transmembrane</keyword>
<reference evidence="2 3" key="1">
    <citation type="submission" date="2014-06" db="EMBL/GenBank/DDBJ databases">
        <title>Evolutionary Origins and Diversification of the Mycorrhizal Mutualists.</title>
        <authorList>
            <consortium name="DOE Joint Genome Institute"/>
            <consortium name="Mycorrhizal Genomics Consortium"/>
            <person name="Kohler A."/>
            <person name="Kuo A."/>
            <person name="Nagy L.G."/>
            <person name="Floudas D."/>
            <person name="Copeland A."/>
            <person name="Barry K.W."/>
            <person name="Cichocki N."/>
            <person name="Veneault-Fourrey C."/>
            <person name="LaButti K."/>
            <person name="Lindquist E.A."/>
            <person name="Lipzen A."/>
            <person name="Lundell T."/>
            <person name="Morin E."/>
            <person name="Murat C."/>
            <person name="Riley R."/>
            <person name="Ohm R."/>
            <person name="Sun H."/>
            <person name="Tunlid A."/>
            <person name="Henrissat B."/>
            <person name="Grigoriev I.V."/>
            <person name="Hibbett D.S."/>
            <person name="Martin F."/>
        </authorList>
    </citation>
    <scope>NUCLEOTIDE SEQUENCE [LARGE SCALE GENOMIC DNA]</scope>
    <source>
        <strain evidence="2 3">SS14</strain>
    </source>
</reference>
<gene>
    <name evidence="2" type="ORF">M422DRAFT_785655</name>
</gene>
<name>A0A0C9UJ29_SPHS4</name>
<feature type="transmembrane region" description="Helical" evidence="1">
    <location>
        <begin position="677"/>
        <end position="697"/>
    </location>
</feature>
<feature type="transmembrane region" description="Helical" evidence="1">
    <location>
        <begin position="486"/>
        <end position="505"/>
    </location>
</feature>
<accession>A0A0C9UJ29</accession>
<evidence type="ECO:0000313" key="2">
    <source>
        <dbReference type="EMBL" id="KIJ25255.1"/>
    </source>
</evidence>
<feature type="transmembrane region" description="Helical" evidence="1">
    <location>
        <begin position="746"/>
        <end position="771"/>
    </location>
</feature>
<dbReference type="HOGENOM" id="CLU_269821_0_0_1"/>